<evidence type="ECO:0000313" key="1">
    <source>
        <dbReference type="EMBL" id="MBA2227128.1"/>
    </source>
</evidence>
<accession>A0A7V8VFK3</accession>
<dbReference type="Proteomes" id="UP000542342">
    <property type="component" value="Unassembled WGS sequence"/>
</dbReference>
<dbReference type="EMBL" id="JACEFB010000010">
    <property type="protein sequence ID" value="MBA2227128.1"/>
    <property type="molecule type" value="Genomic_DNA"/>
</dbReference>
<keyword evidence="2" id="KW-1185">Reference proteome</keyword>
<organism evidence="1 2">
    <name type="scientific">Thermogemmata fonticola</name>
    <dbReference type="NCBI Taxonomy" id="2755323"/>
    <lineage>
        <taxon>Bacteria</taxon>
        <taxon>Pseudomonadati</taxon>
        <taxon>Planctomycetota</taxon>
        <taxon>Planctomycetia</taxon>
        <taxon>Gemmatales</taxon>
        <taxon>Gemmataceae</taxon>
        <taxon>Thermogemmata</taxon>
    </lineage>
</organism>
<gene>
    <name evidence="1" type="ORF">H0921_13275</name>
</gene>
<protein>
    <recommendedName>
        <fullName evidence="3">Intein C-terminal splicing domain-containing protein</fullName>
    </recommendedName>
</protein>
<dbReference type="AlphaFoldDB" id="A0A7V8VFK3"/>
<sequence>MRSHDGQWLAVAGVRNTGREEVVYNCRVAEFHTYFVGDAAWGFSVWAHNACTIEQARAAAARHGGVEIGEGRFLFPTRRAARQAASEIAGDLGPRAQRISQQEFHGLPRRLSNSNRTIGRWSADGSRGWRDD</sequence>
<proteinExistence type="predicted"/>
<reference evidence="1 2" key="1">
    <citation type="submission" date="2020-07" db="EMBL/GenBank/DDBJ databases">
        <title>Thermogemmata thermophila gen. nov., sp. nov., a novel moderate thermophilic planctomycete from a Kamchatka hot spring.</title>
        <authorList>
            <person name="Elcheninov A.G."/>
            <person name="Podosokorskaya O.A."/>
            <person name="Kovaleva O.L."/>
            <person name="Novikov A."/>
            <person name="Bonch-Osmolovskaya E.A."/>
            <person name="Toshchakov S.V."/>
            <person name="Kublanov I.V."/>
        </authorList>
    </citation>
    <scope>NUCLEOTIDE SEQUENCE [LARGE SCALE GENOMIC DNA]</scope>
    <source>
        <strain evidence="1 2">2918</strain>
    </source>
</reference>
<dbReference type="Gene3D" id="2.170.16.10">
    <property type="entry name" value="Hedgehog/Intein (Hint) domain"/>
    <property type="match status" value="1"/>
</dbReference>
<comment type="caution">
    <text evidence="1">The sequence shown here is derived from an EMBL/GenBank/DDBJ whole genome shotgun (WGS) entry which is preliminary data.</text>
</comment>
<evidence type="ECO:0000313" key="2">
    <source>
        <dbReference type="Proteomes" id="UP000542342"/>
    </source>
</evidence>
<evidence type="ECO:0008006" key="3">
    <source>
        <dbReference type="Google" id="ProtNLM"/>
    </source>
</evidence>
<name>A0A7V8VFK3_9BACT</name>